<dbReference type="FunFam" id="3.30.200.20:FF:000099">
    <property type="entry name" value="Serine/threonine-protein kinase BLUS1"/>
    <property type="match status" value="1"/>
</dbReference>
<feature type="binding site" evidence="2">
    <location>
        <position position="45"/>
    </location>
    <ligand>
        <name>ATP</name>
        <dbReference type="ChEBI" id="CHEBI:30616"/>
    </ligand>
</feature>
<feature type="region of interest" description="Disordered" evidence="3">
    <location>
        <begin position="629"/>
        <end position="654"/>
    </location>
</feature>
<dbReference type="InterPro" id="IPR000719">
    <property type="entry name" value="Prot_kinase_dom"/>
</dbReference>
<organism evidence="5 6">
    <name type="scientific">Asparagus officinalis</name>
    <name type="common">Garden asparagus</name>
    <dbReference type="NCBI Taxonomy" id="4686"/>
    <lineage>
        <taxon>Eukaryota</taxon>
        <taxon>Viridiplantae</taxon>
        <taxon>Streptophyta</taxon>
        <taxon>Embryophyta</taxon>
        <taxon>Tracheophyta</taxon>
        <taxon>Spermatophyta</taxon>
        <taxon>Magnoliopsida</taxon>
        <taxon>Liliopsida</taxon>
        <taxon>Asparagales</taxon>
        <taxon>Asparagaceae</taxon>
        <taxon>Asparagoideae</taxon>
        <taxon>Asparagus</taxon>
    </lineage>
</organism>
<dbReference type="GO" id="GO:0005524">
    <property type="term" value="F:ATP binding"/>
    <property type="evidence" value="ECO:0007669"/>
    <property type="project" value="UniProtKB-UniRule"/>
</dbReference>
<accession>A0A5P1FTH4</accession>
<dbReference type="CDD" id="cd06610">
    <property type="entry name" value="STKc_OSR1_SPAK"/>
    <property type="match status" value="1"/>
</dbReference>
<dbReference type="EMBL" id="CM007381">
    <property type="protein sequence ID" value="ONK81314.1"/>
    <property type="molecule type" value="Genomic_DNA"/>
</dbReference>
<keyword evidence="2" id="KW-0547">Nucleotide-binding</keyword>
<reference evidence="6" key="1">
    <citation type="journal article" date="2017" name="Nat. Commun.">
        <title>The asparagus genome sheds light on the origin and evolution of a young Y chromosome.</title>
        <authorList>
            <person name="Harkess A."/>
            <person name="Zhou J."/>
            <person name="Xu C."/>
            <person name="Bowers J.E."/>
            <person name="Van der Hulst R."/>
            <person name="Ayyampalayam S."/>
            <person name="Mercati F."/>
            <person name="Riccardi P."/>
            <person name="McKain M.R."/>
            <person name="Kakrana A."/>
            <person name="Tang H."/>
            <person name="Ray J."/>
            <person name="Groenendijk J."/>
            <person name="Arikit S."/>
            <person name="Mathioni S.M."/>
            <person name="Nakano M."/>
            <person name="Shan H."/>
            <person name="Telgmann-Rauber A."/>
            <person name="Kanno A."/>
            <person name="Yue Z."/>
            <person name="Chen H."/>
            <person name="Li W."/>
            <person name="Chen Y."/>
            <person name="Xu X."/>
            <person name="Zhang Y."/>
            <person name="Luo S."/>
            <person name="Chen H."/>
            <person name="Gao J."/>
            <person name="Mao Z."/>
            <person name="Pires J.C."/>
            <person name="Luo M."/>
            <person name="Kudrna D."/>
            <person name="Wing R.A."/>
            <person name="Meyers B.C."/>
            <person name="Yi K."/>
            <person name="Kong H."/>
            <person name="Lavrijsen P."/>
            <person name="Sunseri F."/>
            <person name="Falavigna A."/>
            <person name="Ye Y."/>
            <person name="Leebens-Mack J.H."/>
            <person name="Chen G."/>
        </authorList>
    </citation>
    <scope>NUCLEOTIDE SEQUENCE [LARGE SCALE GENOMIC DNA]</scope>
    <source>
        <strain evidence="6">cv. DH0086</strain>
    </source>
</reference>
<evidence type="ECO:0000256" key="3">
    <source>
        <dbReference type="SAM" id="MobiDB-lite"/>
    </source>
</evidence>
<evidence type="ECO:0000256" key="1">
    <source>
        <dbReference type="ARBA" id="ARBA00008874"/>
    </source>
</evidence>
<dbReference type="GO" id="GO:0004672">
    <property type="term" value="F:protein kinase activity"/>
    <property type="evidence" value="ECO:0007669"/>
    <property type="project" value="InterPro"/>
</dbReference>
<proteinExistence type="inferred from homology"/>
<feature type="compositionally biased region" description="Polar residues" evidence="3">
    <location>
        <begin position="436"/>
        <end position="459"/>
    </location>
</feature>
<evidence type="ECO:0000259" key="4">
    <source>
        <dbReference type="PROSITE" id="PS50011"/>
    </source>
</evidence>
<dbReference type="PROSITE" id="PS00107">
    <property type="entry name" value="PROTEIN_KINASE_ATP"/>
    <property type="match status" value="1"/>
</dbReference>
<feature type="domain" description="Protein kinase" evidence="4">
    <location>
        <begin position="16"/>
        <end position="277"/>
    </location>
</feature>
<dbReference type="Gene3D" id="1.10.510.10">
    <property type="entry name" value="Transferase(Phosphotransferase) domain 1"/>
    <property type="match status" value="1"/>
</dbReference>
<dbReference type="AlphaFoldDB" id="A0A5P1FTH4"/>
<keyword evidence="2" id="KW-0067">ATP-binding</keyword>
<feature type="compositionally biased region" description="Basic and acidic residues" evidence="3">
    <location>
        <begin position="507"/>
        <end position="517"/>
    </location>
</feature>
<dbReference type="OMA" id="CSNLPIG"/>
<protein>
    <recommendedName>
        <fullName evidence="4">Protein kinase domain-containing protein</fullName>
    </recommendedName>
</protein>
<feature type="region of interest" description="Disordered" evidence="3">
    <location>
        <begin position="436"/>
        <end position="463"/>
    </location>
</feature>
<dbReference type="InterPro" id="IPR047173">
    <property type="entry name" value="STRAD_A/B-like"/>
</dbReference>
<feature type="region of interest" description="Disordered" evidence="3">
    <location>
        <begin position="506"/>
        <end position="561"/>
    </location>
</feature>
<evidence type="ECO:0000313" key="5">
    <source>
        <dbReference type="EMBL" id="ONK81314.1"/>
    </source>
</evidence>
<dbReference type="InterPro" id="IPR011009">
    <property type="entry name" value="Kinase-like_dom_sf"/>
</dbReference>
<dbReference type="GO" id="GO:0043539">
    <property type="term" value="F:protein serine/threonine kinase activator activity"/>
    <property type="evidence" value="ECO:0007669"/>
    <property type="project" value="InterPro"/>
</dbReference>
<name>A0A5P1FTH4_ASPOF</name>
<dbReference type="Gramene" id="ONK81314">
    <property type="protein sequence ID" value="ONK81314"/>
    <property type="gene ID" value="A4U43_C01F27720"/>
</dbReference>
<dbReference type="Pfam" id="PF00069">
    <property type="entry name" value="Pkinase"/>
    <property type="match status" value="1"/>
</dbReference>
<dbReference type="SMART" id="SM00220">
    <property type="entry name" value="S_TKc"/>
    <property type="match status" value="1"/>
</dbReference>
<gene>
    <name evidence="5" type="ORF">A4U43_C01F27720</name>
</gene>
<comment type="similarity">
    <text evidence="1">Belongs to the protein kinase superfamily. STE Ser/Thr protein kinase family. STE20 subfamily.</text>
</comment>
<dbReference type="FunFam" id="1.10.510.10:FF:000208">
    <property type="entry name" value="serine/threonine-protein kinase BLUS1 isoform X1"/>
    <property type="match status" value="1"/>
</dbReference>
<dbReference type="Gene3D" id="3.30.200.20">
    <property type="entry name" value="Phosphorylase Kinase, domain 1"/>
    <property type="match status" value="1"/>
</dbReference>
<sequence>MDHHFNRRFPANPNDYKLYEEVGEGVSATVYRALCIPLNEIVAIKVLDLEKCNNDLDGIRREVQTMTLTNHPNLLRAHCSFTADHCLWVVMPYMAGGSCLHIMKSSYPEGFEEKVIATLLREVLKALVYLHGQGHIHRDVKAGNILIDDNGAVKLADFGVSACMFDTGDRQRSRNTFVGTPCWMAPEVMQQLHGYDFKADIWSFGITALELAHGHAPFSKYPPMKVLLMTLQNAPPGLDYERDKRFSKSFKDLVGACLVKDPKKRPASEKLLKHPFFKHARSEEYLVRTILDGLEPLGERFRTLKGKEANFLLQNKTAAGDKEHLSQQEYIRGISAWNFNLEDLKAQAALIPSSDSGFSLEELNNNSNNVLERVDSIPQYMSPERVDHNSAATLAEDVLEDIQDLEGPFSSAFPIRPLEALRGCFDVCEDDANATSPTWKNYKDPNSGSILPQQKPSQTEDLDASKYNGDFIERSASVPKNMHVIGRHKFSSGSLLPEHVLSPYKHIAGDGERDDLNQRGQNERNPSGPLFYRQMRDSHNSASASTQEESSEGRVVQRKGRFKVTSADAGNKATPSANCMVNSVSGASTNPSVNAAIVLPLLQFLLQQNAMQRETLINLIKCLEQTCGQQEPSDAGSSDLSQLPPASSKEKELQSYLVHLQQSVGSLGDDVQRLKYKNAQKPLQVSSDSAKLELATAAKDVSSPQPAPMVDKGKKPMVVEGPRPSDHSPLAVPALEMKTNLSIDVPALSYDCRESVDKACIP</sequence>
<dbReference type="PROSITE" id="PS50011">
    <property type="entry name" value="PROTEIN_KINASE_DOM"/>
    <property type="match status" value="1"/>
</dbReference>
<keyword evidence="6" id="KW-1185">Reference proteome</keyword>
<dbReference type="SUPFAM" id="SSF56112">
    <property type="entry name" value="Protein kinase-like (PK-like)"/>
    <property type="match status" value="1"/>
</dbReference>
<dbReference type="InterPro" id="IPR017441">
    <property type="entry name" value="Protein_kinase_ATP_BS"/>
</dbReference>
<dbReference type="Proteomes" id="UP000243459">
    <property type="component" value="Chromosome 1"/>
</dbReference>
<evidence type="ECO:0000313" key="6">
    <source>
        <dbReference type="Proteomes" id="UP000243459"/>
    </source>
</evidence>
<evidence type="ECO:0000256" key="2">
    <source>
        <dbReference type="PROSITE-ProRule" id="PRU10141"/>
    </source>
</evidence>
<dbReference type="PANTHER" id="PTHR48014:SF10">
    <property type="entry name" value="PROTEIN KINASE SUPERFAMILY PROTEIN"/>
    <property type="match status" value="1"/>
</dbReference>
<feature type="compositionally biased region" description="Polar residues" evidence="3">
    <location>
        <begin position="629"/>
        <end position="645"/>
    </location>
</feature>
<dbReference type="PANTHER" id="PTHR48014">
    <property type="entry name" value="SERINE/THREONINE-PROTEIN KINASE FRAY2"/>
    <property type="match status" value="1"/>
</dbReference>